<dbReference type="PANTHER" id="PTHR12302">
    <property type="entry name" value="EBNA2 BINDING PROTEIN P100"/>
    <property type="match status" value="1"/>
</dbReference>
<evidence type="ECO:0000259" key="2">
    <source>
        <dbReference type="PROSITE" id="PS50830"/>
    </source>
</evidence>
<keyword evidence="1" id="KW-0732">Signal</keyword>
<sequence length="216" mass="23851">MLDQSVLKKFSSVFSAAVMCASLAASETSVVDGDTIDVDGIRMRINAIDAPEYGQKCGKWACGKAATEELARLIGSTNVTCNVLGDDGMGREIATCFVGEVDLGREMVRNGLAWAFVKYSEEYTPDEAEARRQKLGIWATTAIPPWEYRAARWAVAEQEAPDGCPIKGNISKNGMIYHAPWSPWYKKTSINEAKGERWFCSEAEAVANGWRAPRWR</sequence>
<dbReference type="InterPro" id="IPR016071">
    <property type="entry name" value="Staphylococal_nuclease_OB-fold"/>
</dbReference>
<feature type="chain" id="PRO_5020324204" evidence="1">
    <location>
        <begin position="25"/>
        <end position="216"/>
    </location>
</feature>
<accession>A0A4P8EEL4</accession>
<keyword evidence="4" id="KW-1185">Reference proteome</keyword>
<dbReference type="Proteomes" id="UP000298631">
    <property type="component" value="Chromosome"/>
</dbReference>
<feature type="signal peptide" evidence="1">
    <location>
        <begin position="1"/>
        <end position="24"/>
    </location>
</feature>
<dbReference type="SMART" id="SM00318">
    <property type="entry name" value="SNc"/>
    <property type="match status" value="1"/>
</dbReference>
<evidence type="ECO:0000256" key="1">
    <source>
        <dbReference type="SAM" id="SignalP"/>
    </source>
</evidence>
<dbReference type="PROSITE" id="PS50830">
    <property type="entry name" value="TNASE_3"/>
    <property type="match status" value="1"/>
</dbReference>
<dbReference type="Pfam" id="PF00565">
    <property type="entry name" value="SNase"/>
    <property type="match status" value="1"/>
</dbReference>
<organism evidence="3 4">
    <name type="scientific">Pseudorhodobacter turbinis</name>
    <dbReference type="NCBI Taxonomy" id="2500533"/>
    <lineage>
        <taxon>Bacteria</taxon>
        <taxon>Pseudomonadati</taxon>
        <taxon>Pseudomonadota</taxon>
        <taxon>Alphaproteobacteria</taxon>
        <taxon>Rhodobacterales</taxon>
        <taxon>Paracoccaceae</taxon>
        <taxon>Pseudorhodobacter</taxon>
    </lineage>
</organism>
<proteinExistence type="predicted"/>
<evidence type="ECO:0000313" key="4">
    <source>
        <dbReference type="Proteomes" id="UP000298631"/>
    </source>
</evidence>
<reference evidence="3 4" key="1">
    <citation type="submission" date="2019-05" db="EMBL/GenBank/DDBJ databases">
        <title>Pseudorhodobacter turbinis sp. nov., isolated from the gut of the Korean turban shell.</title>
        <authorList>
            <person name="Jeong Y.-S."/>
            <person name="Kang W.-R."/>
            <person name="Bae J.-W."/>
        </authorList>
    </citation>
    <scope>NUCLEOTIDE SEQUENCE [LARGE SCALE GENOMIC DNA]</scope>
    <source>
        <strain evidence="3 4">S12M18</strain>
    </source>
</reference>
<dbReference type="InterPro" id="IPR035437">
    <property type="entry name" value="SNase_OB-fold_sf"/>
</dbReference>
<dbReference type="SUPFAM" id="SSF50199">
    <property type="entry name" value="Staphylococcal nuclease"/>
    <property type="match status" value="1"/>
</dbReference>
<dbReference type="OrthoDB" id="9805504at2"/>
<dbReference type="PANTHER" id="PTHR12302:SF26">
    <property type="entry name" value="BLR1266 PROTEIN"/>
    <property type="match status" value="1"/>
</dbReference>
<dbReference type="AlphaFoldDB" id="A0A4P8EEL4"/>
<evidence type="ECO:0000313" key="3">
    <source>
        <dbReference type="EMBL" id="QCO55480.1"/>
    </source>
</evidence>
<name>A0A4P8EEL4_9RHOB</name>
<dbReference type="EMBL" id="CP039964">
    <property type="protein sequence ID" value="QCO55480.1"/>
    <property type="molecule type" value="Genomic_DNA"/>
</dbReference>
<feature type="domain" description="TNase-like" evidence="2">
    <location>
        <begin position="21"/>
        <end position="140"/>
    </location>
</feature>
<dbReference type="Gene3D" id="2.40.50.90">
    <property type="match status" value="1"/>
</dbReference>
<dbReference type="KEGG" id="pseb:EOK75_06760"/>
<gene>
    <name evidence="3" type="ORF">EOK75_06760</name>
</gene>
<protein>
    <submittedName>
        <fullName evidence="3">Thermonuclease family protein</fullName>
    </submittedName>
</protein>